<evidence type="ECO:0000256" key="1">
    <source>
        <dbReference type="ARBA" id="ARBA00004496"/>
    </source>
</evidence>
<dbReference type="InterPro" id="IPR001247">
    <property type="entry name" value="ExoRNase_PH_dom1"/>
</dbReference>
<feature type="domain" description="Exoribonuclease phosphorolytic" evidence="7">
    <location>
        <begin position="34"/>
        <end position="167"/>
    </location>
</feature>
<evidence type="ECO:0000256" key="6">
    <source>
        <dbReference type="ARBA" id="ARBA00042523"/>
    </source>
</evidence>
<dbReference type="GO" id="GO:0071038">
    <property type="term" value="P:TRAMP-dependent tRNA surveillance pathway"/>
    <property type="evidence" value="ECO:0007669"/>
    <property type="project" value="TreeGrafter"/>
</dbReference>
<dbReference type="InterPro" id="IPR050590">
    <property type="entry name" value="Exosome_comp_Rrp42_subfam"/>
</dbReference>
<comment type="subcellular location">
    <subcellularLocation>
        <location evidence="1">Cytoplasm</location>
    </subcellularLocation>
    <subcellularLocation>
        <location evidence="2">Nucleus</location>
        <location evidence="2">Nucleolus</location>
    </subcellularLocation>
</comment>
<dbReference type="GO" id="GO:0034476">
    <property type="term" value="P:U5 snRNA 3'-end processing"/>
    <property type="evidence" value="ECO:0007669"/>
    <property type="project" value="TreeGrafter"/>
</dbReference>
<accession>A0AA39HH09</accession>
<dbReference type="PANTHER" id="PTHR11097:SF8">
    <property type="entry name" value="EXOSOME COMPLEX COMPONENT RRP42"/>
    <property type="match status" value="1"/>
</dbReference>
<dbReference type="GO" id="GO:0071028">
    <property type="term" value="P:nuclear mRNA surveillance"/>
    <property type="evidence" value="ECO:0007669"/>
    <property type="project" value="TreeGrafter"/>
</dbReference>
<gene>
    <name evidence="8" type="ORF">QR680_018146</name>
</gene>
<dbReference type="GO" id="GO:0016075">
    <property type="term" value="P:rRNA catabolic process"/>
    <property type="evidence" value="ECO:0007669"/>
    <property type="project" value="TreeGrafter"/>
</dbReference>
<dbReference type="GO" id="GO:0034473">
    <property type="term" value="P:U1 snRNA 3'-end processing"/>
    <property type="evidence" value="ECO:0007669"/>
    <property type="project" value="TreeGrafter"/>
</dbReference>
<evidence type="ECO:0000256" key="4">
    <source>
        <dbReference type="ARBA" id="ARBA00022490"/>
    </source>
</evidence>
<dbReference type="Gene3D" id="3.30.230.70">
    <property type="entry name" value="GHMP Kinase, N-terminal domain"/>
    <property type="match status" value="1"/>
</dbReference>
<dbReference type="InterPro" id="IPR027408">
    <property type="entry name" value="PNPase/RNase_PH_dom_sf"/>
</dbReference>
<dbReference type="EMBL" id="JAUCMV010000004">
    <property type="protein sequence ID" value="KAK0405698.1"/>
    <property type="molecule type" value="Genomic_DNA"/>
</dbReference>
<dbReference type="Pfam" id="PF01138">
    <property type="entry name" value="RNase_PH"/>
    <property type="match status" value="1"/>
</dbReference>
<keyword evidence="5" id="KW-0271">Exosome</keyword>
<reference evidence="8" key="1">
    <citation type="submission" date="2023-06" db="EMBL/GenBank/DDBJ databases">
        <title>Genomic analysis of the entomopathogenic nematode Steinernema hermaphroditum.</title>
        <authorList>
            <person name="Schwarz E.M."/>
            <person name="Heppert J.K."/>
            <person name="Baniya A."/>
            <person name="Schwartz H.T."/>
            <person name="Tan C.-H."/>
            <person name="Antoshechkin I."/>
            <person name="Sternberg P.W."/>
            <person name="Goodrich-Blair H."/>
            <person name="Dillman A.R."/>
        </authorList>
    </citation>
    <scope>NUCLEOTIDE SEQUENCE</scope>
    <source>
        <strain evidence="8">PS9179</strain>
        <tissue evidence="8">Whole animal</tissue>
    </source>
</reference>
<organism evidence="8 9">
    <name type="scientific">Steinernema hermaphroditum</name>
    <dbReference type="NCBI Taxonomy" id="289476"/>
    <lineage>
        <taxon>Eukaryota</taxon>
        <taxon>Metazoa</taxon>
        <taxon>Ecdysozoa</taxon>
        <taxon>Nematoda</taxon>
        <taxon>Chromadorea</taxon>
        <taxon>Rhabditida</taxon>
        <taxon>Tylenchina</taxon>
        <taxon>Panagrolaimomorpha</taxon>
        <taxon>Strongyloidoidea</taxon>
        <taxon>Steinernematidae</taxon>
        <taxon>Steinernema</taxon>
    </lineage>
</organism>
<dbReference type="GO" id="GO:0005730">
    <property type="term" value="C:nucleolus"/>
    <property type="evidence" value="ECO:0007669"/>
    <property type="project" value="UniProtKB-SubCell"/>
</dbReference>
<evidence type="ECO:0000259" key="7">
    <source>
        <dbReference type="Pfam" id="PF01138"/>
    </source>
</evidence>
<evidence type="ECO:0000256" key="2">
    <source>
        <dbReference type="ARBA" id="ARBA00004604"/>
    </source>
</evidence>
<dbReference type="AlphaFoldDB" id="A0AA39HH09"/>
<dbReference type="GO" id="GO:0035925">
    <property type="term" value="F:mRNA 3'-UTR AU-rich region binding"/>
    <property type="evidence" value="ECO:0007669"/>
    <property type="project" value="TreeGrafter"/>
</dbReference>
<evidence type="ECO:0000313" key="8">
    <source>
        <dbReference type="EMBL" id="KAK0405698.1"/>
    </source>
</evidence>
<evidence type="ECO:0000256" key="5">
    <source>
        <dbReference type="ARBA" id="ARBA00022835"/>
    </source>
</evidence>
<dbReference type="InterPro" id="IPR036345">
    <property type="entry name" value="ExoRNase_PH_dom2_sf"/>
</dbReference>
<comment type="similarity">
    <text evidence="3">Belongs to the RNase PH family.</text>
</comment>
<evidence type="ECO:0000313" key="9">
    <source>
        <dbReference type="Proteomes" id="UP001175271"/>
    </source>
</evidence>
<dbReference type="SUPFAM" id="SSF55666">
    <property type="entry name" value="Ribonuclease PH domain 2-like"/>
    <property type="match status" value="1"/>
</dbReference>
<dbReference type="PANTHER" id="PTHR11097">
    <property type="entry name" value="EXOSOME COMPLEX EXONUCLEASE RIBOSOMAL RNA PROCESSING PROTEIN"/>
    <property type="match status" value="1"/>
</dbReference>
<dbReference type="GO" id="GO:0000176">
    <property type="term" value="C:nuclear exosome (RNase complex)"/>
    <property type="evidence" value="ECO:0007669"/>
    <property type="project" value="TreeGrafter"/>
</dbReference>
<dbReference type="CDD" id="cd11367">
    <property type="entry name" value="RNase_PH_RRP42"/>
    <property type="match status" value="1"/>
</dbReference>
<dbReference type="InterPro" id="IPR020568">
    <property type="entry name" value="Ribosomal_Su5_D2-typ_SF"/>
</dbReference>
<sequence length="311" mass="34011">MEYRGVKLSEGEKIFVTHGAQEGIRVDGRGPGDYRPIQIDVGVMPNCFGSARVCIGETEVIAGVKAELQTVDDTSVVDNSIQFEIDISANASIHFEGKRGEDFGSELALVLHTAYNNENVLPDLKKLIITKNHYWIVYVDMVILRYEGNVMDAVSLAAKAALYNTEIVDLMKIPGDQGKVYVELPELYTTFTFDVSRVPIVVGVCKVGTANVMDPTASEEECVRAVLYIGLVPPEADENVPYGMPSTELPDEECNICLLRQSGGGSVETESIRAMAILGVATARKLNIALMKHLLLATEQNAECEWIKPLV</sequence>
<comment type="caution">
    <text evidence="8">The sequence shown here is derived from an EMBL/GenBank/DDBJ whole genome shotgun (WGS) entry which is preliminary data.</text>
</comment>
<dbReference type="GO" id="GO:0000177">
    <property type="term" value="C:cytoplasmic exosome (RNase complex)"/>
    <property type="evidence" value="ECO:0007669"/>
    <property type="project" value="TreeGrafter"/>
</dbReference>
<evidence type="ECO:0000256" key="3">
    <source>
        <dbReference type="ARBA" id="ARBA00006678"/>
    </source>
</evidence>
<name>A0AA39HH09_9BILA</name>
<dbReference type="GO" id="GO:0000467">
    <property type="term" value="P:exonucleolytic trimming to generate mature 3'-end of 5.8S rRNA from tricistronic rRNA transcript (SSU-rRNA, 5.8S rRNA, LSU-rRNA)"/>
    <property type="evidence" value="ECO:0007669"/>
    <property type="project" value="TreeGrafter"/>
</dbReference>
<dbReference type="Proteomes" id="UP001175271">
    <property type="component" value="Unassembled WGS sequence"/>
</dbReference>
<dbReference type="SUPFAM" id="SSF54211">
    <property type="entry name" value="Ribosomal protein S5 domain 2-like"/>
    <property type="match status" value="1"/>
</dbReference>
<keyword evidence="9" id="KW-1185">Reference proteome</keyword>
<dbReference type="GO" id="GO:0071035">
    <property type="term" value="P:nuclear polyadenylation-dependent rRNA catabolic process"/>
    <property type="evidence" value="ECO:0007669"/>
    <property type="project" value="TreeGrafter"/>
</dbReference>
<proteinExistence type="inferred from homology"/>
<protein>
    <recommendedName>
        <fullName evidence="6">Ribosomal RNA-processing protein 42</fullName>
    </recommendedName>
</protein>
<dbReference type="GO" id="GO:0034475">
    <property type="term" value="P:U4 snRNA 3'-end processing"/>
    <property type="evidence" value="ECO:0007669"/>
    <property type="project" value="TreeGrafter"/>
</dbReference>
<keyword evidence="4" id="KW-0963">Cytoplasm</keyword>